<dbReference type="RefSeq" id="WP_105748198.1">
    <property type="nucleotide sequence ID" value="NZ_PVLQ01000027.1"/>
</dbReference>
<dbReference type="CDD" id="cd13665">
    <property type="entry name" value="PBP2_TRAP_Dctp3_4"/>
    <property type="match status" value="1"/>
</dbReference>
<evidence type="ECO:0000256" key="1">
    <source>
        <dbReference type="ARBA" id="ARBA00022729"/>
    </source>
</evidence>
<dbReference type="EMBL" id="PVLQ01000027">
    <property type="protein sequence ID" value="PRD65672.1"/>
    <property type="molecule type" value="Genomic_DNA"/>
</dbReference>
<dbReference type="InterPro" id="IPR018389">
    <property type="entry name" value="DctP_fam"/>
</dbReference>
<keyword evidence="4" id="KW-1185">Reference proteome</keyword>
<keyword evidence="1 2" id="KW-0732">Signal</keyword>
<dbReference type="Proteomes" id="UP000238589">
    <property type="component" value="Unassembled WGS sequence"/>
</dbReference>
<sequence>MNHILKTVVLAAGLACSAFAAQAQNQPITIKVHHFLGPQTVQHTTMLADWCKSIEKDSKGRLQCQIFPAMQLGGTPAQLFDQARDGVADVVWTAPGYTTGRFVRSQVFELPFMMTNAEATSRAAWDFVQKYALDEYKDVKLLAIHVHGPGVFFTKSKPITKLEDFKGMKLRNPTANVGRMLAAMGATPVGMPVPQVPEALSKGVIDGAVIPYQVAPSLKVHELTGYAAETDPSFPSVYTTVFVLPMNKAKYESLPADLKAVIDKNSGRELSATLGRQQAADDIPGRKAFTQQPNYKISLIPAAELQRWKEKTSEQDDAWVKDMDKRGLNGQAMLNDATALIKQYTK</sequence>
<organism evidence="3 4">
    <name type="scientific">Malikia granosa</name>
    <dbReference type="NCBI Taxonomy" id="263067"/>
    <lineage>
        <taxon>Bacteria</taxon>
        <taxon>Pseudomonadati</taxon>
        <taxon>Pseudomonadota</taxon>
        <taxon>Betaproteobacteria</taxon>
        <taxon>Burkholderiales</taxon>
        <taxon>Comamonadaceae</taxon>
        <taxon>Malikia</taxon>
    </lineage>
</organism>
<evidence type="ECO:0000313" key="3">
    <source>
        <dbReference type="EMBL" id="PRD65672.1"/>
    </source>
</evidence>
<reference evidence="3 4" key="1">
    <citation type="submission" date="2018-03" db="EMBL/GenBank/DDBJ databases">
        <title>Comparative genomics illustrates the genes involved in a hyperalkaliphilic mechanisms of Serpentinomonas isolated from highly-alkaline calcium-rich serpentinized springs.</title>
        <authorList>
            <person name="Suzuki S."/>
            <person name="Ishii S."/>
            <person name="Walworth N."/>
            <person name="Bird L."/>
            <person name="Kuenen J.G."/>
            <person name="Nealson K.H."/>
        </authorList>
    </citation>
    <scope>NUCLEOTIDE SEQUENCE [LARGE SCALE GENOMIC DNA]</scope>
    <source>
        <strain evidence="3 4">P1</strain>
    </source>
</reference>
<protein>
    <submittedName>
        <fullName evidence="3">C4-dicarboxylate ABC transporter</fullName>
    </submittedName>
</protein>
<dbReference type="Gene3D" id="3.40.190.170">
    <property type="entry name" value="Bacterial extracellular solute-binding protein, family 7"/>
    <property type="match status" value="1"/>
</dbReference>
<comment type="caution">
    <text evidence="3">The sequence shown here is derived from an EMBL/GenBank/DDBJ whole genome shotgun (WGS) entry which is preliminary data.</text>
</comment>
<dbReference type="InterPro" id="IPR038404">
    <property type="entry name" value="TRAP_DctP_sf"/>
</dbReference>
<feature type="chain" id="PRO_5015753382" evidence="2">
    <location>
        <begin position="21"/>
        <end position="346"/>
    </location>
</feature>
<feature type="signal peptide" evidence="2">
    <location>
        <begin position="1"/>
        <end position="20"/>
    </location>
</feature>
<dbReference type="AlphaFoldDB" id="A0A2S9K5K8"/>
<evidence type="ECO:0000256" key="2">
    <source>
        <dbReference type="SAM" id="SignalP"/>
    </source>
</evidence>
<dbReference type="NCBIfam" id="NF037995">
    <property type="entry name" value="TRAP_S1"/>
    <property type="match status" value="1"/>
</dbReference>
<dbReference type="GO" id="GO:0055085">
    <property type="term" value="P:transmembrane transport"/>
    <property type="evidence" value="ECO:0007669"/>
    <property type="project" value="InterPro"/>
</dbReference>
<dbReference type="PANTHER" id="PTHR33376">
    <property type="match status" value="1"/>
</dbReference>
<proteinExistence type="predicted"/>
<dbReference type="OrthoDB" id="9177965at2"/>
<accession>A0A2S9K5K8</accession>
<name>A0A2S9K5K8_9BURK</name>
<dbReference type="SUPFAM" id="SSF53850">
    <property type="entry name" value="Periplasmic binding protein-like II"/>
    <property type="match status" value="1"/>
</dbReference>
<gene>
    <name evidence="3" type="ORF">C6P64_08895</name>
</gene>
<dbReference type="PANTHER" id="PTHR33376:SF15">
    <property type="entry name" value="BLL6794 PROTEIN"/>
    <property type="match status" value="1"/>
</dbReference>
<dbReference type="Pfam" id="PF03480">
    <property type="entry name" value="DctP"/>
    <property type="match status" value="1"/>
</dbReference>
<evidence type="ECO:0000313" key="4">
    <source>
        <dbReference type="Proteomes" id="UP000238589"/>
    </source>
</evidence>